<feature type="coiled-coil region" evidence="1">
    <location>
        <begin position="464"/>
        <end position="512"/>
    </location>
</feature>
<evidence type="ECO:0000313" key="3">
    <source>
        <dbReference type="EMBL" id="CAD8213596.1"/>
    </source>
</evidence>
<sequence length="678" mass="79846">MNFGFRFKQTKPIKFPRTENQLVTKIDEYRKQITDYRWQDCNKGDVEACLQLEKLLTQYILLLDSAIEQQVKIDISFSWNDSYEPNKFTQSNQWHYEYSCSLYNLGLLYFHLGQNMPAIKDAISKSRNSQWCFLRLSEVTAFVNSKTIQQHSDLSLVHIHMNNCYAQAYGYKKLYEHFQTIKNPDELLIALGLLQESSKMFEQTIRCLTQTKNSNKKPIPPIIYNQLMERFSNDHSVTLVITNMELAKLMASTAKEVPREQRMGKAITYLNKAEQSINELFKKFKHKNEFLLLQQQQIIALKKEYLYLNENAFKHPVAKEYELLQLPVKQDLIKARPPELFQNKWDNKQQEVHVETQKLIQEINAHKTYAQQKLLDLQNNFNQIYSQYNIQFMIDSYQNAESLKLTQSIQLKVDFIKQKGGWKGCQQQIQKIHQLQQEQGKKLINLKNQFDLSSMQKEFPPQGYQLFTQQIENFRRHVEDLQKKLLEASLINRTTEEQIKGIKDQLLFIEQNNNQMIASKMQNSLQESQNFFRKNLNTLKKLSVIVETIFNKMDLIKIQLAGLEKYIDDMGLDQSSNQKIDANLLLQALKMIQIKIKEYDAIFNSINLKELEQIASQMEDKQQFLIVANQGEEDFEDSLKVIQEVFYNLEYAQQFYDSISQEVAQLTNIINEFTNDSG</sequence>
<dbReference type="GO" id="GO:0043328">
    <property type="term" value="P:protein transport to vacuole involved in ubiquitin-dependent protein catabolic process via the multivesicular body sorting pathway"/>
    <property type="evidence" value="ECO:0007669"/>
    <property type="project" value="TreeGrafter"/>
</dbReference>
<dbReference type="Proteomes" id="UP000683925">
    <property type="component" value="Unassembled WGS sequence"/>
</dbReference>
<organism evidence="3 4">
    <name type="scientific">Paramecium octaurelia</name>
    <dbReference type="NCBI Taxonomy" id="43137"/>
    <lineage>
        <taxon>Eukaryota</taxon>
        <taxon>Sar</taxon>
        <taxon>Alveolata</taxon>
        <taxon>Ciliophora</taxon>
        <taxon>Intramacronucleata</taxon>
        <taxon>Oligohymenophorea</taxon>
        <taxon>Peniculida</taxon>
        <taxon>Parameciidae</taxon>
        <taxon>Paramecium</taxon>
    </lineage>
</organism>
<dbReference type="AlphaFoldDB" id="A0A8S1YGG9"/>
<reference evidence="3" key="1">
    <citation type="submission" date="2021-01" db="EMBL/GenBank/DDBJ databases">
        <authorList>
            <consortium name="Genoscope - CEA"/>
            <person name="William W."/>
        </authorList>
    </citation>
    <scope>NUCLEOTIDE SEQUENCE</scope>
</reference>
<protein>
    <recommendedName>
        <fullName evidence="2">BRO1 domain-containing protein</fullName>
    </recommendedName>
</protein>
<keyword evidence="1" id="KW-0175">Coiled coil</keyword>
<dbReference type="EMBL" id="CAJJDP010000164">
    <property type="protein sequence ID" value="CAD8213596.1"/>
    <property type="molecule type" value="Genomic_DNA"/>
</dbReference>
<feature type="domain" description="BRO1" evidence="2">
    <location>
        <begin position="1"/>
        <end position="488"/>
    </location>
</feature>
<keyword evidence="4" id="KW-1185">Reference proteome</keyword>
<accession>A0A8S1YGG9</accession>
<dbReference type="InterPro" id="IPR004328">
    <property type="entry name" value="BRO1_dom"/>
</dbReference>
<proteinExistence type="predicted"/>
<dbReference type="OMA" id="QWHYEYS"/>
<name>A0A8S1YGG9_PAROT</name>
<evidence type="ECO:0000256" key="1">
    <source>
        <dbReference type="SAM" id="Coils"/>
    </source>
</evidence>
<gene>
    <name evidence="3" type="ORF">POCTA_138.1.T1620092</name>
</gene>
<dbReference type="PANTHER" id="PTHR23030:SF30">
    <property type="entry name" value="TYROSINE-PROTEIN PHOSPHATASE NON-RECEPTOR TYPE 23"/>
    <property type="match status" value="1"/>
</dbReference>
<dbReference type="GO" id="GO:0005768">
    <property type="term" value="C:endosome"/>
    <property type="evidence" value="ECO:0007669"/>
    <property type="project" value="TreeGrafter"/>
</dbReference>
<dbReference type="PANTHER" id="PTHR23030">
    <property type="entry name" value="PCD6 INTERACTING PROTEIN-RELATED"/>
    <property type="match status" value="1"/>
</dbReference>
<evidence type="ECO:0000313" key="4">
    <source>
        <dbReference type="Proteomes" id="UP000683925"/>
    </source>
</evidence>
<dbReference type="SMART" id="SM01041">
    <property type="entry name" value="BRO1"/>
    <property type="match status" value="1"/>
</dbReference>
<comment type="caution">
    <text evidence="3">The sequence shown here is derived from an EMBL/GenBank/DDBJ whole genome shotgun (WGS) entry which is preliminary data.</text>
</comment>
<evidence type="ECO:0000259" key="2">
    <source>
        <dbReference type="PROSITE" id="PS51180"/>
    </source>
</evidence>
<dbReference type="OrthoDB" id="303276at2759"/>
<dbReference type="PROSITE" id="PS51180">
    <property type="entry name" value="BRO1"/>
    <property type="match status" value="1"/>
</dbReference>